<evidence type="ECO:0000256" key="5">
    <source>
        <dbReference type="ARBA" id="ARBA00022553"/>
    </source>
</evidence>
<dbReference type="SMART" id="SM00387">
    <property type="entry name" value="HATPase_c"/>
    <property type="match status" value="1"/>
</dbReference>
<dbReference type="STRING" id="658167.SAMN04488135_105168"/>
<evidence type="ECO:0000259" key="12">
    <source>
        <dbReference type="PROSITE" id="PS50885"/>
    </source>
</evidence>
<dbReference type="SMART" id="SM00304">
    <property type="entry name" value="HAMP"/>
    <property type="match status" value="1"/>
</dbReference>
<dbReference type="GO" id="GO:0000155">
    <property type="term" value="F:phosphorelay sensor kinase activity"/>
    <property type="evidence" value="ECO:0007669"/>
    <property type="project" value="InterPro"/>
</dbReference>
<dbReference type="InterPro" id="IPR003594">
    <property type="entry name" value="HATPase_dom"/>
</dbReference>
<evidence type="ECO:0000256" key="7">
    <source>
        <dbReference type="ARBA" id="ARBA00022741"/>
    </source>
</evidence>
<dbReference type="SUPFAM" id="SSF47384">
    <property type="entry name" value="Homodimeric domain of signal transducing histidine kinase"/>
    <property type="match status" value="1"/>
</dbReference>
<evidence type="ECO:0000256" key="8">
    <source>
        <dbReference type="ARBA" id="ARBA00022777"/>
    </source>
</evidence>
<dbReference type="Gene3D" id="1.10.287.130">
    <property type="match status" value="1"/>
</dbReference>
<feature type="domain" description="Histidine kinase" evidence="11">
    <location>
        <begin position="217"/>
        <end position="418"/>
    </location>
</feature>
<dbReference type="Pfam" id="PF00512">
    <property type="entry name" value="HisKA"/>
    <property type="match status" value="1"/>
</dbReference>
<dbReference type="GO" id="GO:0005886">
    <property type="term" value="C:plasma membrane"/>
    <property type="evidence" value="ECO:0007669"/>
    <property type="project" value="UniProtKB-SubCell"/>
</dbReference>
<evidence type="ECO:0000256" key="1">
    <source>
        <dbReference type="ARBA" id="ARBA00000085"/>
    </source>
</evidence>
<dbReference type="OrthoDB" id="9121563at2"/>
<dbReference type="CDD" id="cd00082">
    <property type="entry name" value="HisKA"/>
    <property type="match status" value="1"/>
</dbReference>
<feature type="domain" description="HAMP" evidence="12">
    <location>
        <begin position="156"/>
        <end position="209"/>
    </location>
</feature>
<dbReference type="InterPro" id="IPR003661">
    <property type="entry name" value="HisK_dim/P_dom"/>
</dbReference>
<sequence length="418" mass="46263">MKSIGRRIYRAILAISLSSMAVMVATVLIVNEDLEDTMLQVEFTEERDVFLQHRPGPDLLVWETANLAVAHIPQGAAMPSNMPAIFSNLPANFSGELERDGKTFLVRVEPSPTGVFYIAKNITHFEDRESLFQIALAVVVLLILGLSLVLAALSSRRIVNPLRRLSDQISDIPVGASMPRIPLDYQDSELHTIALTFNRFLDELESFVKREQSLLNLASHELRTPIAVVSGALDVLEQRRQLNENDQATLARIRRACSEMGANVDMLLKLARREPGEEKQPLALAQLVEQALEDLEASQDMHARVTVSSRQSATVLAEPTIVRMLLRNLIQNALQHTTRGIQIRLRPGSIEIADEGPGMSAGQQAILAGQKRMNQDGAPLSGLGLYIVTLMCERLKWRLEVVRSGSRGTVIRLHTAPA</sequence>
<dbReference type="InterPro" id="IPR050980">
    <property type="entry name" value="2C_sensor_his_kinase"/>
</dbReference>
<dbReference type="InterPro" id="IPR005467">
    <property type="entry name" value="His_kinase_dom"/>
</dbReference>
<dbReference type="InterPro" id="IPR036890">
    <property type="entry name" value="HATPase_C_sf"/>
</dbReference>
<name>A0A1M5WBR7_9BURK</name>
<comment type="subcellular location">
    <subcellularLocation>
        <location evidence="2">Cell membrane</location>
        <topology evidence="2">Multi-pass membrane protein</topology>
    </subcellularLocation>
</comment>
<comment type="catalytic activity">
    <reaction evidence="1">
        <text>ATP + protein L-histidine = ADP + protein N-phospho-L-histidine.</text>
        <dbReference type="EC" id="2.7.13.3"/>
    </reaction>
</comment>
<gene>
    <name evidence="13" type="ORF">SAMN04488135_105168</name>
</gene>
<evidence type="ECO:0000256" key="6">
    <source>
        <dbReference type="ARBA" id="ARBA00022679"/>
    </source>
</evidence>
<protein>
    <recommendedName>
        <fullName evidence="3">histidine kinase</fullName>
        <ecNumber evidence="3">2.7.13.3</ecNumber>
    </recommendedName>
</protein>
<dbReference type="EMBL" id="FQXE01000005">
    <property type="protein sequence ID" value="SHH84644.1"/>
    <property type="molecule type" value="Genomic_DNA"/>
</dbReference>
<dbReference type="AlphaFoldDB" id="A0A1M5WBR7"/>
<keyword evidence="10" id="KW-1133">Transmembrane helix</keyword>
<dbReference type="InterPro" id="IPR036097">
    <property type="entry name" value="HisK_dim/P_sf"/>
</dbReference>
<dbReference type="Proteomes" id="UP000184226">
    <property type="component" value="Unassembled WGS sequence"/>
</dbReference>
<dbReference type="PROSITE" id="PS50109">
    <property type="entry name" value="HIS_KIN"/>
    <property type="match status" value="1"/>
</dbReference>
<dbReference type="SMART" id="SM00388">
    <property type="entry name" value="HisKA"/>
    <property type="match status" value="1"/>
</dbReference>
<keyword evidence="6" id="KW-0808">Transferase</keyword>
<keyword evidence="10" id="KW-0812">Transmembrane</keyword>
<dbReference type="Gene3D" id="6.10.340.10">
    <property type="match status" value="1"/>
</dbReference>
<dbReference type="GO" id="GO:0005524">
    <property type="term" value="F:ATP binding"/>
    <property type="evidence" value="ECO:0007669"/>
    <property type="project" value="UniProtKB-KW"/>
</dbReference>
<evidence type="ECO:0000256" key="10">
    <source>
        <dbReference type="SAM" id="Phobius"/>
    </source>
</evidence>
<evidence type="ECO:0000313" key="14">
    <source>
        <dbReference type="Proteomes" id="UP000184226"/>
    </source>
</evidence>
<organism evidence="13 14">
    <name type="scientific">Pollutimonas bauzanensis</name>
    <dbReference type="NCBI Taxonomy" id="658167"/>
    <lineage>
        <taxon>Bacteria</taxon>
        <taxon>Pseudomonadati</taxon>
        <taxon>Pseudomonadota</taxon>
        <taxon>Betaproteobacteria</taxon>
        <taxon>Burkholderiales</taxon>
        <taxon>Alcaligenaceae</taxon>
        <taxon>Pollutimonas</taxon>
    </lineage>
</organism>
<accession>A0A1M5WBR7</accession>
<evidence type="ECO:0000259" key="11">
    <source>
        <dbReference type="PROSITE" id="PS50109"/>
    </source>
</evidence>
<reference evidence="13 14" key="1">
    <citation type="submission" date="2016-11" db="EMBL/GenBank/DDBJ databases">
        <authorList>
            <person name="Jaros S."/>
            <person name="Januszkiewicz K."/>
            <person name="Wedrychowicz H."/>
        </authorList>
    </citation>
    <scope>NUCLEOTIDE SEQUENCE [LARGE SCALE GENOMIC DNA]</scope>
    <source>
        <strain evidence="13 14">CGMCC 1.10190</strain>
    </source>
</reference>
<feature type="transmembrane region" description="Helical" evidence="10">
    <location>
        <begin position="12"/>
        <end position="30"/>
    </location>
</feature>
<keyword evidence="7" id="KW-0547">Nucleotide-binding</keyword>
<evidence type="ECO:0000313" key="13">
    <source>
        <dbReference type="EMBL" id="SHH84644.1"/>
    </source>
</evidence>
<dbReference type="SUPFAM" id="SSF55874">
    <property type="entry name" value="ATPase domain of HSP90 chaperone/DNA topoisomerase II/histidine kinase"/>
    <property type="match status" value="1"/>
</dbReference>
<keyword evidence="8 13" id="KW-0418">Kinase</keyword>
<keyword evidence="10" id="KW-0472">Membrane</keyword>
<dbReference type="InterPro" id="IPR003660">
    <property type="entry name" value="HAMP_dom"/>
</dbReference>
<dbReference type="PANTHER" id="PTHR44936:SF10">
    <property type="entry name" value="SENSOR PROTEIN RSTB"/>
    <property type="match status" value="1"/>
</dbReference>
<keyword evidence="9" id="KW-0067">ATP-binding</keyword>
<dbReference type="Pfam" id="PF02518">
    <property type="entry name" value="HATPase_c"/>
    <property type="match status" value="1"/>
</dbReference>
<evidence type="ECO:0000256" key="4">
    <source>
        <dbReference type="ARBA" id="ARBA00022475"/>
    </source>
</evidence>
<proteinExistence type="predicted"/>
<dbReference type="PROSITE" id="PS50885">
    <property type="entry name" value="HAMP"/>
    <property type="match status" value="1"/>
</dbReference>
<evidence type="ECO:0000256" key="9">
    <source>
        <dbReference type="ARBA" id="ARBA00022840"/>
    </source>
</evidence>
<feature type="transmembrane region" description="Helical" evidence="10">
    <location>
        <begin position="131"/>
        <end position="153"/>
    </location>
</feature>
<dbReference type="Pfam" id="PF00672">
    <property type="entry name" value="HAMP"/>
    <property type="match status" value="1"/>
</dbReference>
<keyword evidence="14" id="KW-1185">Reference proteome</keyword>
<keyword evidence="4" id="KW-1003">Cell membrane</keyword>
<dbReference type="Gene3D" id="3.30.565.10">
    <property type="entry name" value="Histidine kinase-like ATPase, C-terminal domain"/>
    <property type="match status" value="1"/>
</dbReference>
<keyword evidence="5" id="KW-0597">Phosphoprotein</keyword>
<dbReference type="PANTHER" id="PTHR44936">
    <property type="entry name" value="SENSOR PROTEIN CREC"/>
    <property type="match status" value="1"/>
</dbReference>
<dbReference type="CDD" id="cd00075">
    <property type="entry name" value="HATPase"/>
    <property type="match status" value="1"/>
</dbReference>
<dbReference type="RefSeq" id="WP_073103272.1">
    <property type="nucleotide sequence ID" value="NZ_FQXE01000005.1"/>
</dbReference>
<dbReference type="EC" id="2.7.13.3" evidence="3"/>
<evidence type="ECO:0000256" key="3">
    <source>
        <dbReference type="ARBA" id="ARBA00012438"/>
    </source>
</evidence>
<evidence type="ECO:0000256" key="2">
    <source>
        <dbReference type="ARBA" id="ARBA00004651"/>
    </source>
</evidence>